<dbReference type="InterPro" id="IPR011060">
    <property type="entry name" value="RibuloseP-bd_barrel"/>
</dbReference>
<evidence type="ECO:0000256" key="2">
    <source>
        <dbReference type="ARBA" id="ARBA00011270"/>
    </source>
</evidence>
<keyword evidence="4" id="KW-0028">Amino-acid biosynthesis</keyword>
<dbReference type="SUPFAM" id="SSF51366">
    <property type="entry name" value="Ribulose-phoshate binding barrel"/>
    <property type="match status" value="1"/>
</dbReference>
<protein>
    <recommendedName>
        <fullName evidence="3">tryptophan synthase</fullName>
        <ecNumber evidence="3">4.2.1.20</ecNumber>
    </recommendedName>
</protein>
<evidence type="ECO:0000256" key="3">
    <source>
        <dbReference type="ARBA" id="ARBA00012043"/>
    </source>
</evidence>
<dbReference type="GO" id="GO:0005829">
    <property type="term" value="C:cytosol"/>
    <property type="evidence" value="ECO:0007669"/>
    <property type="project" value="TreeGrafter"/>
</dbReference>
<dbReference type="EMBL" id="BARU01004185">
    <property type="protein sequence ID" value="GAH18836.1"/>
    <property type="molecule type" value="Genomic_DNA"/>
</dbReference>
<comment type="catalytic activity">
    <reaction evidence="8">
        <text>(1S,2R)-1-C-(indol-3-yl)glycerol 3-phosphate + L-serine = D-glyceraldehyde 3-phosphate + L-tryptophan + H2O</text>
        <dbReference type="Rhea" id="RHEA:10532"/>
        <dbReference type="ChEBI" id="CHEBI:15377"/>
        <dbReference type="ChEBI" id="CHEBI:33384"/>
        <dbReference type="ChEBI" id="CHEBI:57912"/>
        <dbReference type="ChEBI" id="CHEBI:58866"/>
        <dbReference type="ChEBI" id="CHEBI:59776"/>
        <dbReference type="EC" id="4.2.1.20"/>
    </reaction>
</comment>
<dbReference type="Gene3D" id="3.20.20.70">
    <property type="entry name" value="Aldolase class I"/>
    <property type="match status" value="1"/>
</dbReference>
<feature type="non-terminal residue" evidence="9">
    <location>
        <position position="1"/>
    </location>
</feature>
<dbReference type="InterPro" id="IPR013785">
    <property type="entry name" value="Aldolase_TIM"/>
</dbReference>
<evidence type="ECO:0000256" key="6">
    <source>
        <dbReference type="ARBA" id="ARBA00023141"/>
    </source>
</evidence>
<dbReference type="Pfam" id="PF00290">
    <property type="entry name" value="Trp_syntA"/>
    <property type="match status" value="1"/>
</dbReference>
<comment type="caution">
    <text evidence="9">The sequence shown here is derived from an EMBL/GenBank/DDBJ whole genome shotgun (WGS) entry which is preliminary data.</text>
</comment>
<keyword evidence="5" id="KW-0822">Tryptophan biosynthesis</keyword>
<evidence type="ECO:0000256" key="1">
    <source>
        <dbReference type="ARBA" id="ARBA00004733"/>
    </source>
</evidence>
<dbReference type="PANTHER" id="PTHR43406">
    <property type="entry name" value="TRYPTOPHAN SYNTHASE, ALPHA CHAIN"/>
    <property type="match status" value="1"/>
</dbReference>
<comment type="subunit">
    <text evidence="2">Tetramer of two alpha and two beta chains.</text>
</comment>
<dbReference type="AlphaFoldDB" id="X1DDF7"/>
<organism evidence="9">
    <name type="scientific">marine sediment metagenome</name>
    <dbReference type="NCBI Taxonomy" id="412755"/>
    <lineage>
        <taxon>unclassified sequences</taxon>
        <taxon>metagenomes</taxon>
        <taxon>ecological metagenomes</taxon>
    </lineage>
</organism>
<dbReference type="GO" id="GO:0004834">
    <property type="term" value="F:tryptophan synthase activity"/>
    <property type="evidence" value="ECO:0007669"/>
    <property type="project" value="UniProtKB-EC"/>
</dbReference>
<accession>X1DDF7</accession>
<dbReference type="PANTHER" id="PTHR43406:SF1">
    <property type="entry name" value="TRYPTOPHAN SYNTHASE ALPHA CHAIN, CHLOROPLASTIC"/>
    <property type="match status" value="1"/>
</dbReference>
<evidence type="ECO:0000256" key="7">
    <source>
        <dbReference type="ARBA" id="ARBA00023239"/>
    </source>
</evidence>
<keyword evidence="6" id="KW-0057">Aromatic amino acid biosynthesis</keyword>
<evidence type="ECO:0000313" key="9">
    <source>
        <dbReference type="EMBL" id="GAH18836.1"/>
    </source>
</evidence>
<reference evidence="9" key="1">
    <citation type="journal article" date="2014" name="Front. Microbiol.">
        <title>High frequency of phylogenetically diverse reductive dehalogenase-homologous genes in deep subseafloor sedimentary metagenomes.</title>
        <authorList>
            <person name="Kawai M."/>
            <person name="Futagami T."/>
            <person name="Toyoda A."/>
            <person name="Takaki Y."/>
            <person name="Nishi S."/>
            <person name="Hori S."/>
            <person name="Arai W."/>
            <person name="Tsubouchi T."/>
            <person name="Morono Y."/>
            <person name="Uchiyama I."/>
            <person name="Ito T."/>
            <person name="Fujiyama A."/>
            <person name="Inagaki F."/>
            <person name="Takami H."/>
        </authorList>
    </citation>
    <scope>NUCLEOTIDE SEQUENCE</scope>
    <source>
        <strain evidence="9">Expedition CK06-06</strain>
    </source>
</reference>
<gene>
    <name evidence="9" type="ORF">S03H2_08568</name>
</gene>
<proteinExistence type="predicted"/>
<comment type="pathway">
    <text evidence="1">Amino-acid biosynthesis; L-tryptophan biosynthesis; L-tryptophan from chorismate: step 5/5.</text>
</comment>
<sequence length="76" mass="8078">DLKELIHKIRILTSKPIGIGFGISSPEAAKEAASLADAVIVGSAIVKRIEKYGDSKNLLSEVGTFAERLARATNLD</sequence>
<keyword evidence="7" id="KW-0456">Lyase</keyword>
<evidence type="ECO:0000256" key="5">
    <source>
        <dbReference type="ARBA" id="ARBA00022822"/>
    </source>
</evidence>
<dbReference type="UniPathway" id="UPA00035">
    <property type="reaction ID" value="UER00044"/>
</dbReference>
<dbReference type="EC" id="4.2.1.20" evidence="3"/>
<dbReference type="InterPro" id="IPR002028">
    <property type="entry name" value="Trp_synthase_suA"/>
</dbReference>
<name>X1DDF7_9ZZZZ</name>
<evidence type="ECO:0000256" key="8">
    <source>
        <dbReference type="ARBA" id="ARBA00049047"/>
    </source>
</evidence>
<evidence type="ECO:0000256" key="4">
    <source>
        <dbReference type="ARBA" id="ARBA00022605"/>
    </source>
</evidence>